<feature type="compositionally biased region" description="Low complexity" evidence="1">
    <location>
        <begin position="58"/>
        <end position="67"/>
    </location>
</feature>
<sequence length="110" mass="11992">MLNAKLPGTCKCVPGLGRITFSILYHLVDEFISAIDAHHDGWSYRASPTKSPTNPVKSPSSTSPFPTHHTHQLLLLLRNVATPPLMRALSSQFNKPKNFCSGTMPSSPPP</sequence>
<feature type="region of interest" description="Disordered" evidence="1">
    <location>
        <begin position="44"/>
        <end position="67"/>
    </location>
</feature>
<keyword evidence="3" id="KW-1185">Reference proteome</keyword>
<name>A0A5C3LDR7_9AGAR</name>
<proteinExistence type="predicted"/>
<organism evidence="2 3">
    <name type="scientific">Crucibulum laeve</name>
    <dbReference type="NCBI Taxonomy" id="68775"/>
    <lineage>
        <taxon>Eukaryota</taxon>
        <taxon>Fungi</taxon>
        <taxon>Dikarya</taxon>
        <taxon>Basidiomycota</taxon>
        <taxon>Agaricomycotina</taxon>
        <taxon>Agaricomycetes</taxon>
        <taxon>Agaricomycetidae</taxon>
        <taxon>Agaricales</taxon>
        <taxon>Agaricineae</taxon>
        <taxon>Nidulariaceae</taxon>
        <taxon>Crucibulum</taxon>
    </lineage>
</organism>
<dbReference type="AlphaFoldDB" id="A0A5C3LDR7"/>
<dbReference type="EMBL" id="ML214157">
    <property type="protein sequence ID" value="TFK30957.1"/>
    <property type="molecule type" value="Genomic_DNA"/>
</dbReference>
<dbReference type="Proteomes" id="UP000308652">
    <property type="component" value="Unassembled WGS sequence"/>
</dbReference>
<gene>
    <name evidence="2" type="ORF">BDQ12DRAFT_740228</name>
</gene>
<feature type="compositionally biased region" description="Polar residues" evidence="1">
    <location>
        <begin position="46"/>
        <end position="57"/>
    </location>
</feature>
<evidence type="ECO:0000256" key="1">
    <source>
        <dbReference type="SAM" id="MobiDB-lite"/>
    </source>
</evidence>
<dbReference type="OrthoDB" id="2945238at2759"/>
<evidence type="ECO:0000313" key="3">
    <source>
        <dbReference type="Proteomes" id="UP000308652"/>
    </source>
</evidence>
<evidence type="ECO:0000313" key="2">
    <source>
        <dbReference type="EMBL" id="TFK30957.1"/>
    </source>
</evidence>
<protein>
    <submittedName>
        <fullName evidence="2">Uncharacterized protein</fullName>
    </submittedName>
</protein>
<accession>A0A5C3LDR7</accession>
<reference evidence="2 3" key="1">
    <citation type="journal article" date="2019" name="Nat. Ecol. Evol.">
        <title>Megaphylogeny resolves global patterns of mushroom evolution.</title>
        <authorList>
            <person name="Varga T."/>
            <person name="Krizsan K."/>
            <person name="Foldi C."/>
            <person name="Dima B."/>
            <person name="Sanchez-Garcia M."/>
            <person name="Sanchez-Ramirez S."/>
            <person name="Szollosi G.J."/>
            <person name="Szarkandi J.G."/>
            <person name="Papp V."/>
            <person name="Albert L."/>
            <person name="Andreopoulos W."/>
            <person name="Angelini C."/>
            <person name="Antonin V."/>
            <person name="Barry K.W."/>
            <person name="Bougher N.L."/>
            <person name="Buchanan P."/>
            <person name="Buyck B."/>
            <person name="Bense V."/>
            <person name="Catcheside P."/>
            <person name="Chovatia M."/>
            <person name="Cooper J."/>
            <person name="Damon W."/>
            <person name="Desjardin D."/>
            <person name="Finy P."/>
            <person name="Geml J."/>
            <person name="Haridas S."/>
            <person name="Hughes K."/>
            <person name="Justo A."/>
            <person name="Karasinski D."/>
            <person name="Kautmanova I."/>
            <person name="Kiss B."/>
            <person name="Kocsube S."/>
            <person name="Kotiranta H."/>
            <person name="LaButti K.M."/>
            <person name="Lechner B.E."/>
            <person name="Liimatainen K."/>
            <person name="Lipzen A."/>
            <person name="Lukacs Z."/>
            <person name="Mihaltcheva S."/>
            <person name="Morgado L.N."/>
            <person name="Niskanen T."/>
            <person name="Noordeloos M.E."/>
            <person name="Ohm R.A."/>
            <person name="Ortiz-Santana B."/>
            <person name="Ovrebo C."/>
            <person name="Racz N."/>
            <person name="Riley R."/>
            <person name="Savchenko A."/>
            <person name="Shiryaev A."/>
            <person name="Soop K."/>
            <person name="Spirin V."/>
            <person name="Szebenyi C."/>
            <person name="Tomsovsky M."/>
            <person name="Tulloss R.E."/>
            <person name="Uehling J."/>
            <person name="Grigoriev I.V."/>
            <person name="Vagvolgyi C."/>
            <person name="Papp T."/>
            <person name="Martin F.M."/>
            <person name="Miettinen O."/>
            <person name="Hibbett D.S."/>
            <person name="Nagy L.G."/>
        </authorList>
    </citation>
    <scope>NUCLEOTIDE SEQUENCE [LARGE SCALE GENOMIC DNA]</scope>
    <source>
        <strain evidence="2 3">CBS 166.37</strain>
    </source>
</reference>